<name>A0A2T0M7T7_9ACTN</name>
<dbReference type="OrthoDB" id="9781481at2"/>
<dbReference type="AlphaFoldDB" id="A0A2T0M7T7"/>
<evidence type="ECO:0008006" key="3">
    <source>
        <dbReference type="Google" id="ProtNLM"/>
    </source>
</evidence>
<reference evidence="1 2" key="1">
    <citation type="submission" date="2018-03" db="EMBL/GenBank/DDBJ databases">
        <title>Genomic Encyclopedia of Type Strains, Phase III (KMG-III): the genomes of soil and plant-associated and newly described type strains.</title>
        <authorList>
            <person name="Whitman W."/>
        </authorList>
    </citation>
    <scope>NUCLEOTIDE SEQUENCE [LARGE SCALE GENOMIC DNA]</scope>
    <source>
        <strain evidence="1 2">CGMCC 4.7104</strain>
    </source>
</reference>
<evidence type="ECO:0000313" key="2">
    <source>
        <dbReference type="Proteomes" id="UP000238312"/>
    </source>
</evidence>
<dbReference type="EMBL" id="PVNG01000027">
    <property type="protein sequence ID" value="PRX53565.1"/>
    <property type="molecule type" value="Genomic_DNA"/>
</dbReference>
<accession>A0A2T0M7T7</accession>
<evidence type="ECO:0000313" key="1">
    <source>
        <dbReference type="EMBL" id="PRX53565.1"/>
    </source>
</evidence>
<protein>
    <recommendedName>
        <fullName evidence="3">Methionyl-tRNA formyltransferase</fullName>
    </recommendedName>
</protein>
<keyword evidence="2" id="KW-1185">Reference proteome</keyword>
<sequence>MARVTEFFKTHQSGRPHPTEVECGYQLIAGADGNYLQLSTYGSDGRQSEKKVSQTLQLDRERAALLLNIIKEAFPGID</sequence>
<dbReference type="Proteomes" id="UP000238312">
    <property type="component" value="Unassembled WGS sequence"/>
</dbReference>
<comment type="caution">
    <text evidence="1">The sequence shown here is derived from an EMBL/GenBank/DDBJ whole genome shotgun (WGS) entry which is preliminary data.</text>
</comment>
<organism evidence="1 2">
    <name type="scientific">Nonomuraea fuscirosea</name>
    <dbReference type="NCBI Taxonomy" id="1291556"/>
    <lineage>
        <taxon>Bacteria</taxon>
        <taxon>Bacillati</taxon>
        <taxon>Actinomycetota</taxon>
        <taxon>Actinomycetes</taxon>
        <taxon>Streptosporangiales</taxon>
        <taxon>Streptosporangiaceae</taxon>
        <taxon>Nonomuraea</taxon>
    </lineage>
</organism>
<gene>
    <name evidence="1" type="ORF">B0I32_127154</name>
</gene>
<dbReference type="RefSeq" id="WP_106250772.1">
    <property type="nucleotide sequence ID" value="NZ_PVNG01000027.1"/>
</dbReference>
<proteinExistence type="predicted"/>